<sequence length="90" mass="9914">MKLSIKVNTGGDDYIVETNLYHIVQLERKFKVKASDLANGISIEQLGFLAHEAAKTGNFAPPLQLDDFLKKLVTLDVLENEAANPTEGDQ</sequence>
<organism evidence="1">
    <name type="scientific">uncultured Caudovirales phage</name>
    <dbReference type="NCBI Taxonomy" id="2100421"/>
    <lineage>
        <taxon>Viruses</taxon>
        <taxon>Duplodnaviria</taxon>
        <taxon>Heunggongvirae</taxon>
        <taxon>Uroviricota</taxon>
        <taxon>Caudoviricetes</taxon>
        <taxon>Peduoviridae</taxon>
        <taxon>Maltschvirus</taxon>
        <taxon>Maltschvirus maltsch</taxon>
    </lineage>
</organism>
<accession>A0A6J5P6C9</accession>
<reference evidence="1" key="1">
    <citation type="submission" date="2020-04" db="EMBL/GenBank/DDBJ databases">
        <authorList>
            <person name="Chiriac C."/>
            <person name="Salcher M."/>
            <person name="Ghai R."/>
            <person name="Kavagutti S V."/>
        </authorList>
    </citation>
    <scope>NUCLEOTIDE SEQUENCE</scope>
</reference>
<protein>
    <submittedName>
        <fullName evidence="1">Uncharacterized protein</fullName>
    </submittedName>
</protein>
<proteinExistence type="predicted"/>
<name>A0A6J5P6C9_9CAUD</name>
<dbReference type="EMBL" id="LR796800">
    <property type="protein sequence ID" value="CAB4167063.1"/>
    <property type="molecule type" value="Genomic_DNA"/>
</dbReference>
<gene>
    <name evidence="1" type="ORF">UFOVP873_5</name>
</gene>
<evidence type="ECO:0000313" key="1">
    <source>
        <dbReference type="EMBL" id="CAB4167063.1"/>
    </source>
</evidence>